<gene>
    <name evidence="2" type="ORF">P5673_011552</name>
</gene>
<sequence>VLDFANAFVQFFNVSPTGSKIGVITYSTEANLTMDFNSFQGDNLSSDSVRDVINDLKPIKGRRKIYEALKLANEQLFVRDAGMRDDKDILKIIVVLIAGKQTSQTTENDSFIRLNETSELLRNKSVEIFVVGVGFKENIDISELIQISGKPENVLTSEKFENLVILAEDLAKVVCGKRFYHRNWNERFCGC</sequence>
<dbReference type="GO" id="GO:0005581">
    <property type="term" value="C:collagen trimer"/>
    <property type="evidence" value="ECO:0007669"/>
    <property type="project" value="UniProtKB-KW"/>
</dbReference>
<dbReference type="PANTHER" id="PTHR24020">
    <property type="entry name" value="COLLAGEN ALPHA"/>
    <property type="match status" value="1"/>
</dbReference>
<comment type="caution">
    <text evidence="2">The sequence shown here is derived from an EMBL/GenBank/DDBJ whole genome shotgun (WGS) entry which is preliminary data.</text>
</comment>
<dbReference type="SUPFAM" id="SSF53300">
    <property type="entry name" value="vWA-like"/>
    <property type="match status" value="1"/>
</dbReference>
<dbReference type="PANTHER" id="PTHR24020:SF20">
    <property type="entry name" value="PH DOMAIN-CONTAINING PROTEIN"/>
    <property type="match status" value="1"/>
</dbReference>
<feature type="non-terminal residue" evidence="2">
    <location>
        <position position="191"/>
    </location>
</feature>
<feature type="domain" description="VWFA" evidence="1">
    <location>
        <begin position="1"/>
        <end position="174"/>
    </location>
</feature>
<reference evidence="2" key="1">
    <citation type="journal article" date="2023" name="G3 (Bethesda)">
        <title>Whole genome assembly and annotation of the endangered Caribbean coral Acropora cervicornis.</title>
        <authorList>
            <person name="Selwyn J.D."/>
            <person name="Vollmer S.V."/>
        </authorList>
    </citation>
    <scope>NUCLEOTIDE SEQUENCE</scope>
    <source>
        <strain evidence="2">K2</strain>
    </source>
</reference>
<dbReference type="InterPro" id="IPR036465">
    <property type="entry name" value="vWFA_dom_sf"/>
</dbReference>
<dbReference type="SMART" id="SM00327">
    <property type="entry name" value="VWA"/>
    <property type="match status" value="1"/>
</dbReference>
<dbReference type="AlphaFoldDB" id="A0AAD9V8I1"/>
<evidence type="ECO:0000259" key="1">
    <source>
        <dbReference type="PROSITE" id="PS50234"/>
    </source>
</evidence>
<dbReference type="EMBL" id="JARQWQ010000021">
    <property type="protein sequence ID" value="KAK2564857.1"/>
    <property type="molecule type" value="Genomic_DNA"/>
</dbReference>
<evidence type="ECO:0000313" key="3">
    <source>
        <dbReference type="Proteomes" id="UP001249851"/>
    </source>
</evidence>
<proteinExistence type="predicted"/>
<dbReference type="Pfam" id="PF00092">
    <property type="entry name" value="VWA"/>
    <property type="match status" value="1"/>
</dbReference>
<dbReference type="CDD" id="cd01450">
    <property type="entry name" value="vWFA_subfamily_ECM"/>
    <property type="match status" value="1"/>
</dbReference>
<name>A0AAD9V8I1_ACRCE</name>
<keyword evidence="2" id="KW-0176">Collagen</keyword>
<dbReference type="InterPro" id="IPR002035">
    <property type="entry name" value="VWF_A"/>
</dbReference>
<dbReference type="InterPro" id="IPR050525">
    <property type="entry name" value="ECM_Assembly_Org"/>
</dbReference>
<keyword evidence="3" id="KW-1185">Reference proteome</keyword>
<dbReference type="Proteomes" id="UP001249851">
    <property type="component" value="Unassembled WGS sequence"/>
</dbReference>
<accession>A0AAD9V8I1</accession>
<organism evidence="2 3">
    <name type="scientific">Acropora cervicornis</name>
    <name type="common">Staghorn coral</name>
    <dbReference type="NCBI Taxonomy" id="6130"/>
    <lineage>
        <taxon>Eukaryota</taxon>
        <taxon>Metazoa</taxon>
        <taxon>Cnidaria</taxon>
        <taxon>Anthozoa</taxon>
        <taxon>Hexacorallia</taxon>
        <taxon>Scleractinia</taxon>
        <taxon>Astrocoeniina</taxon>
        <taxon>Acroporidae</taxon>
        <taxon>Acropora</taxon>
    </lineage>
</organism>
<evidence type="ECO:0000313" key="2">
    <source>
        <dbReference type="EMBL" id="KAK2564857.1"/>
    </source>
</evidence>
<protein>
    <submittedName>
        <fullName evidence="2">Collagen alpha-1(XIV) chain</fullName>
    </submittedName>
</protein>
<dbReference type="PROSITE" id="PS50234">
    <property type="entry name" value="VWFA"/>
    <property type="match status" value="1"/>
</dbReference>
<reference evidence="2" key="2">
    <citation type="journal article" date="2023" name="Science">
        <title>Genomic signatures of disease resistance in endangered staghorn corals.</title>
        <authorList>
            <person name="Vollmer S.V."/>
            <person name="Selwyn J.D."/>
            <person name="Despard B.A."/>
            <person name="Roesel C.L."/>
        </authorList>
    </citation>
    <scope>NUCLEOTIDE SEQUENCE</scope>
    <source>
        <strain evidence="2">K2</strain>
    </source>
</reference>
<dbReference type="Gene3D" id="3.40.50.410">
    <property type="entry name" value="von Willebrand factor, type A domain"/>
    <property type="match status" value="1"/>
</dbReference>